<evidence type="ECO:0000256" key="1">
    <source>
        <dbReference type="SAM" id="Phobius"/>
    </source>
</evidence>
<feature type="transmembrane region" description="Helical" evidence="1">
    <location>
        <begin position="44"/>
        <end position="65"/>
    </location>
</feature>
<evidence type="ECO:0000313" key="2">
    <source>
        <dbReference type="EMBL" id="KAL3835330.1"/>
    </source>
</evidence>
<proteinExistence type="predicted"/>
<comment type="caution">
    <text evidence="2">The sequence shown here is derived from an EMBL/GenBank/DDBJ whole genome shotgun (WGS) entry which is preliminary data.</text>
</comment>
<accession>A0ABD3TFU1</accession>
<dbReference type="EMBL" id="JBJXBP010000004">
    <property type="protein sequence ID" value="KAL3835330.1"/>
    <property type="molecule type" value="Genomic_DNA"/>
</dbReference>
<evidence type="ECO:0000313" key="3">
    <source>
        <dbReference type="Proteomes" id="UP001634393"/>
    </source>
</evidence>
<keyword evidence="1" id="KW-0812">Transmembrane</keyword>
<keyword evidence="3" id="KW-1185">Reference proteome</keyword>
<dbReference type="AlphaFoldDB" id="A0ABD3TFU1"/>
<organism evidence="2 3">
    <name type="scientific">Penstemon smallii</name>
    <dbReference type="NCBI Taxonomy" id="265156"/>
    <lineage>
        <taxon>Eukaryota</taxon>
        <taxon>Viridiplantae</taxon>
        <taxon>Streptophyta</taxon>
        <taxon>Embryophyta</taxon>
        <taxon>Tracheophyta</taxon>
        <taxon>Spermatophyta</taxon>
        <taxon>Magnoliopsida</taxon>
        <taxon>eudicotyledons</taxon>
        <taxon>Gunneridae</taxon>
        <taxon>Pentapetalae</taxon>
        <taxon>asterids</taxon>
        <taxon>lamiids</taxon>
        <taxon>Lamiales</taxon>
        <taxon>Plantaginaceae</taxon>
        <taxon>Cheloneae</taxon>
        <taxon>Penstemon</taxon>
    </lineage>
</organism>
<protein>
    <submittedName>
        <fullName evidence="2">Uncharacterized protein</fullName>
    </submittedName>
</protein>
<reference evidence="2 3" key="1">
    <citation type="submission" date="2024-12" db="EMBL/GenBank/DDBJ databases">
        <title>The unique morphological basis and parallel evolutionary history of personate flowers in Penstemon.</title>
        <authorList>
            <person name="Depatie T.H."/>
            <person name="Wessinger C.A."/>
        </authorList>
    </citation>
    <scope>NUCLEOTIDE SEQUENCE [LARGE SCALE GENOMIC DNA]</scope>
    <source>
        <strain evidence="2">WTNN_2</strain>
        <tissue evidence="2">Leaf</tissue>
    </source>
</reference>
<keyword evidence="1" id="KW-0472">Membrane</keyword>
<sequence length="115" mass="13346">MDVCSGILSCFYIWPLFDLVYLLFFLVFFPLLFLLLIEHAFVQFTKFIVVLVCGYHLILFLLIYYEMNATVPKCGEEIMKEECNLKASQLSPWAKPSPSTKWSKIWTAPPVSLLL</sequence>
<gene>
    <name evidence="2" type="ORF">ACJIZ3_010066</name>
</gene>
<feature type="transmembrane region" description="Helical" evidence="1">
    <location>
        <begin position="12"/>
        <end position="37"/>
    </location>
</feature>
<dbReference type="Proteomes" id="UP001634393">
    <property type="component" value="Unassembled WGS sequence"/>
</dbReference>
<keyword evidence="1" id="KW-1133">Transmembrane helix</keyword>
<name>A0ABD3TFU1_9LAMI</name>